<dbReference type="InterPro" id="IPR001926">
    <property type="entry name" value="TrpB-like_PALP"/>
</dbReference>
<dbReference type="Gene3D" id="3.40.50.1100">
    <property type="match status" value="2"/>
</dbReference>
<dbReference type="Pfam" id="PF00291">
    <property type="entry name" value="PALP"/>
    <property type="match status" value="1"/>
</dbReference>
<dbReference type="InterPro" id="IPR036873">
    <property type="entry name" value="Rhodanese-like_dom_sf"/>
</dbReference>
<evidence type="ECO:0000313" key="2">
    <source>
        <dbReference type="EMBL" id="CUA69801.1"/>
    </source>
</evidence>
<dbReference type="Gene3D" id="3.40.250.10">
    <property type="entry name" value="Rhodanese-like domain"/>
    <property type="match status" value="1"/>
</dbReference>
<keyword evidence="3" id="KW-1185">Reference proteome</keyword>
<accession>A0A0K6FU64</accession>
<dbReference type="PROSITE" id="PS50206">
    <property type="entry name" value="RHODANESE_3"/>
    <property type="match status" value="1"/>
</dbReference>
<feature type="domain" description="Rhodanese" evidence="1">
    <location>
        <begin position="388"/>
        <end position="497"/>
    </location>
</feature>
<dbReference type="CDD" id="cd00158">
    <property type="entry name" value="RHOD"/>
    <property type="match status" value="1"/>
</dbReference>
<evidence type="ECO:0000313" key="3">
    <source>
        <dbReference type="Proteomes" id="UP000044841"/>
    </source>
</evidence>
<dbReference type="InterPro" id="IPR001763">
    <property type="entry name" value="Rhodanese-like_dom"/>
</dbReference>
<dbReference type="InterPro" id="IPR050214">
    <property type="entry name" value="Cys_Synth/Cystath_Beta-Synth"/>
</dbReference>
<dbReference type="InterPro" id="IPR036052">
    <property type="entry name" value="TrpB-like_PALP_sf"/>
</dbReference>
<protein>
    <recommendedName>
        <fullName evidence="1">Rhodanese domain-containing protein</fullName>
    </recommendedName>
</protein>
<sequence length="502" mass="55120">MNVFSGKTALLDFYNPEKNPPLPLVELPSHPFEDDGVRIYAKMLTLLPAGNVKSLPALNMLMRASEAGKIDDSTERIVEYSSGNTVISLGIVSKIMGGPQVGAYISNKTSPQKMELLRFFGLDLTLFGGPAQVEPADVNGGIHAAIQDGTRPGWYNPGQYSSPQNSEAHVRWTGPQIHAQLPKINVFAAAVGTSGTMTGTGSYLKSVRPDMINLGVFTAPGDRVPGPRPIDLVQTVDLPWQEVIDASEHVSSKDSYRVSLDLCRQGLLVGPSSGLSLMGLYQYLEKMKNSGELDSLRADDGNIYCAFICCDQPYQYISDYFTKLEPSCFPPIYNTELLDRDLYPYGVDWILSPTDAFRLLYPAHGLQTPPAEPTELDDEFKSVREPLIHAHAAIFDLRSQADYTSAHVPGSKNVEILCAGNKNPFKNPKMLADLWEMLRQTLVPHTKDMSDKSVLLISYNEEIAYVGCSVLRKEGVKAFALGGGFDKWKEAGLDVATVPMRH</sequence>
<dbReference type="PANTHER" id="PTHR10314">
    <property type="entry name" value="CYSTATHIONINE BETA-SYNTHASE"/>
    <property type="match status" value="1"/>
</dbReference>
<evidence type="ECO:0000259" key="1">
    <source>
        <dbReference type="PROSITE" id="PS50206"/>
    </source>
</evidence>
<reference evidence="2 3" key="1">
    <citation type="submission" date="2015-07" db="EMBL/GenBank/DDBJ databases">
        <authorList>
            <person name="Noorani M."/>
        </authorList>
    </citation>
    <scope>NUCLEOTIDE SEQUENCE [LARGE SCALE GENOMIC DNA]</scope>
    <source>
        <strain evidence="2">BBA 69670</strain>
    </source>
</reference>
<dbReference type="AlphaFoldDB" id="A0A0K6FU64"/>
<dbReference type="EMBL" id="CYGV01000981">
    <property type="protein sequence ID" value="CUA69801.1"/>
    <property type="molecule type" value="Genomic_DNA"/>
</dbReference>
<dbReference type="SUPFAM" id="SSF52821">
    <property type="entry name" value="Rhodanese/Cell cycle control phosphatase"/>
    <property type="match status" value="1"/>
</dbReference>
<proteinExistence type="predicted"/>
<gene>
    <name evidence="2" type="ORF">RSOLAG22IIIB_14132</name>
</gene>
<dbReference type="Pfam" id="PF00581">
    <property type="entry name" value="Rhodanese"/>
    <property type="match status" value="1"/>
</dbReference>
<dbReference type="SUPFAM" id="SSF53686">
    <property type="entry name" value="Tryptophan synthase beta subunit-like PLP-dependent enzymes"/>
    <property type="match status" value="1"/>
</dbReference>
<dbReference type="Proteomes" id="UP000044841">
    <property type="component" value="Unassembled WGS sequence"/>
</dbReference>
<organism evidence="2 3">
    <name type="scientific">Rhizoctonia solani</name>
    <dbReference type="NCBI Taxonomy" id="456999"/>
    <lineage>
        <taxon>Eukaryota</taxon>
        <taxon>Fungi</taxon>
        <taxon>Dikarya</taxon>
        <taxon>Basidiomycota</taxon>
        <taxon>Agaricomycotina</taxon>
        <taxon>Agaricomycetes</taxon>
        <taxon>Cantharellales</taxon>
        <taxon>Ceratobasidiaceae</taxon>
        <taxon>Rhizoctonia</taxon>
    </lineage>
</organism>
<name>A0A0K6FU64_9AGAM</name>